<protein>
    <recommendedName>
        <fullName evidence="4">phosphoserine phosphatase</fullName>
        <ecNumber evidence="4">3.1.3.3</ecNumber>
    </recommendedName>
    <alternativeName>
        <fullName evidence="10">O-phosphoserine phosphohydrolase</fullName>
    </alternativeName>
</protein>
<dbReference type="InterPro" id="IPR036412">
    <property type="entry name" value="HAD-like_sf"/>
</dbReference>
<dbReference type="Pfam" id="PF12710">
    <property type="entry name" value="HAD"/>
    <property type="match status" value="1"/>
</dbReference>
<name>A0A147E7R6_9MICC</name>
<evidence type="ECO:0000256" key="12">
    <source>
        <dbReference type="ARBA" id="ARBA00048523"/>
    </source>
</evidence>
<evidence type="ECO:0000256" key="11">
    <source>
        <dbReference type="ARBA" id="ARBA00048138"/>
    </source>
</evidence>
<dbReference type="EC" id="3.1.3.3" evidence="4"/>
<keyword evidence="9" id="KW-0718">Serine biosynthesis</keyword>
<dbReference type="AlphaFoldDB" id="A0A147E7R6"/>
<dbReference type="PANTHER" id="PTHR43344:SF2">
    <property type="entry name" value="PHOSPHOSERINE PHOSPHATASE"/>
    <property type="match status" value="1"/>
</dbReference>
<evidence type="ECO:0000256" key="7">
    <source>
        <dbReference type="ARBA" id="ARBA00022801"/>
    </source>
</evidence>
<dbReference type="SFLD" id="SFLDS00003">
    <property type="entry name" value="Haloacid_Dehalogenase"/>
    <property type="match status" value="1"/>
</dbReference>
<dbReference type="GO" id="GO:0000287">
    <property type="term" value="F:magnesium ion binding"/>
    <property type="evidence" value="ECO:0007669"/>
    <property type="project" value="TreeGrafter"/>
</dbReference>
<keyword evidence="6" id="KW-0479">Metal-binding</keyword>
<keyword evidence="5" id="KW-0028">Amino-acid biosynthesis</keyword>
<evidence type="ECO:0000256" key="3">
    <source>
        <dbReference type="ARBA" id="ARBA00009184"/>
    </source>
</evidence>
<dbReference type="GO" id="GO:0005737">
    <property type="term" value="C:cytoplasm"/>
    <property type="evidence" value="ECO:0007669"/>
    <property type="project" value="TreeGrafter"/>
</dbReference>
<dbReference type="EMBL" id="LJBJ02000012">
    <property type="protein sequence ID" value="OAX51812.1"/>
    <property type="molecule type" value="Genomic_DNA"/>
</dbReference>
<comment type="cofactor">
    <cofactor evidence="1">
        <name>Mg(2+)</name>
        <dbReference type="ChEBI" id="CHEBI:18420"/>
    </cofactor>
</comment>
<dbReference type="InterPro" id="IPR050582">
    <property type="entry name" value="HAD-like_SerB"/>
</dbReference>
<evidence type="ECO:0000313" key="15">
    <source>
        <dbReference type="Proteomes" id="UP000053171"/>
    </source>
</evidence>
<evidence type="ECO:0000313" key="14">
    <source>
        <dbReference type="EMBL" id="OAX51812.1"/>
    </source>
</evidence>
<evidence type="ECO:0000256" key="9">
    <source>
        <dbReference type="ARBA" id="ARBA00023299"/>
    </source>
</evidence>
<evidence type="ECO:0000256" key="13">
    <source>
        <dbReference type="PIRSR" id="PIRSR604469-1"/>
    </source>
</evidence>
<comment type="similarity">
    <text evidence="3">Belongs to the HAD-like hydrolase superfamily. SerB family.</text>
</comment>
<feature type="active site" description="Proton donor" evidence="13">
    <location>
        <position position="19"/>
    </location>
</feature>
<comment type="catalytic activity">
    <reaction evidence="11">
        <text>O-phospho-L-serine + H2O = L-serine + phosphate</text>
        <dbReference type="Rhea" id="RHEA:21208"/>
        <dbReference type="ChEBI" id="CHEBI:15377"/>
        <dbReference type="ChEBI" id="CHEBI:33384"/>
        <dbReference type="ChEBI" id="CHEBI:43474"/>
        <dbReference type="ChEBI" id="CHEBI:57524"/>
        <dbReference type="EC" id="3.1.3.3"/>
    </reaction>
</comment>
<dbReference type="SFLD" id="SFLDG01136">
    <property type="entry name" value="C1.6:_Phosphoserine_Phosphatas"/>
    <property type="match status" value="1"/>
</dbReference>
<gene>
    <name evidence="14" type="ORF">AN277_0207040</name>
</gene>
<evidence type="ECO:0000256" key="5">
    <source>
        <dbReference type="ARBA" id="ARBA00022605"/>
    </source>
</evidence>
<evidence type="ECO:0000256" key="6">
    <source>
        <dbReference type="ARBA" id="ARBA00022723"/>
    </source>
</evidence>
<dbReference type="SFLD" id="SFLDG01137">
    <property type="entry name" value="C1.6.1:_Phosphoserine_Phosphat"/>
    <property type="match status" value="1"/>
</dbReference>
<dbReference type="Gene3D" id="3.40.50.1000">
    <property type="entry name" value="HAD superfamily/HAD-like"/>
    <property type="match status" value="1"/>
</dbReference>
<sequence length="221" mass="22562">MAVPALPEGTPRLVVTDVDSTLIGQEVIDELAARAGARERIAAITERAMRGELDFAASLRERVAALAGLSASVLEEVREDLVLNSGARELVARLHARGDRIGAVSGGFCAILDPLGASLGLDRTLANGLEIADDGSGPRLTGRVLGPVVDAAAKRRALTAWAGELGVAEEATTAMGDGANDLLMVEAAGLGVAYCAKPTLDAAAAARIPVPRLDALLALLG</sequence>
<dbReference type="Proteomes" id="UP000053171">
    <property type="component" value="Unassembled WGS sequence"/>
</dbReference>
<evidence type="ECO:0000256" key="1">
    <source>
        <dbReference type="ARBA" id="ARBA00001946"/>
    </source>
</evidence>
<dbReference type="GO" id="GO:0006564">
    <property type="term" value="P:L-serine biosynthetic process"/>
    <property type="evidence" value="ECO:0007669"/>
    <property type="project" value="UniProtKB-KW"/>
</dbReference>
<accession>A0A147E7R6</accession>
<dbReference type="SUPFAM" id="SSF56784">
    <property type="entry name" value="HAD-like"/>
    <property type="match status" value="1"/>
</dbReference>
<dbReference type="PATRIC" id="fig|37923.10.peg.1456"/>
<dbReference type="NCBIfam" id="TIGR01488">
    <property type="entry name" value="HAD-SF-IB"/>
    <property type="match status" value="1"/>
</dbReference>
<feature type="active site" description="Nucleophile" evidence="13">
    <location>
        <position position="17"/>
    </location>
</feature>
<dbReference type="SFLD" id="SFLDF00029">
    <property type="entry name" value="phosphoserine_phosphatase"/>
    <property type="match status" value="1"/>
</dbReference>
<comment type="catalytic activity">
    <reaction evidence="12">
        <text>O-phospho-D-serine + H2O = D-serine + phosphate</text>
        <dbReference type="Rhea" id="RHEA:24873"/>
        <dbReference type="ChEBI" id="CHEBI:15377"/>
        <dbReference type="ChEBI" id="CHEBI:35247"/>
        <dbReference type="ChEBI" id="CHEBI:43474"/>
        <dbReference type="ChEBI" id="CHEBI:58680"/>
        <dbReference type="EC" id="3.1.3.3"/>
    </reaction>
</comment>
<proteinExistence type="inferred from homology"/>
<dbReference type="InterPro" id="IPR004469">
    <property type="entry name" value="PSP"/>
</dbReference>
<evidence type="ECO:0000256" key="2">
    <source>
        <dbReference type="ARBA" id="ARBA00005135"/>
    </source>
</evidence>
<evidence type="ECO:0000256" key="4">
    <source>
        <dbReference type="ARBA" id="ARBA00012640"/>
    </source>
</evidence>
<keyword evidence="7" id="KW-0378">Hydrolase</keyword>
<comment type="caution">
    <text evidence="14">The sequence shown here is derived from an EMBL/GenBank/DDBJ whole genome shotgun (WGS) entry which is preliminary data.</text>
</comment>
<dbReference type="InterPro" id="IPR023214">
    <property type="entry name" value="HAD_sf"/>
</dbReference>
<dbReference type="UniPathway" id="UPA00135">
    <property type="reaction ID" value="UER00198"/>
</dbReference>
<keyword evidence="15" id="KW-1185">Reference proteome</keyword>
<organism evidence="14 15">
    <name type="scientific">Rothia kristinae</name>
    <dbReference type="NCBI Taxonomy" id="37923"/>
    <lineage>
        <taxon>Bacteria</taxon>
        <taxon>Bacillati</taxon>
        <taxon>Actinomycetota</taxon>
        <taxon>Actinomycetes</taxon>
        <taxon>Micrococcales</taxon>
        <taxon>Micrococcaceae</taxon>
        <taxon>Rothia</taxon>
    </lineage>
</organism>
<dbReference type="NCBIfam" id="TIGR00338">
    <property type="entry name" value="serB"/>
    <property type="match status" value="1"/>
</dbReference>
<comment type="pathway">
    <text evidence="2">Amino-acid biosynthesis; L-serine biosynthesis; L-serine from 3-phospho-D-glycerate: step 3/3.</text>
</comment>
<dbReference type="GO" id="GO:0036424">
    <property type="term" value="F:L-phosphoserine phosphatase activity"/>
    <property type="evidence" value="ECO:0007669"/>
    <property type="project" value="InterPro"/>
</dbReference>
<evidence type="ECO:0000256" key="8">
    <source>
        <dbReference type="ARBA" id="ARBA00022842"/>
    </source>
</evidence>
<dbReference type="PANTHER" id="PTHR43344">
    <property type="entry name" value="PHOSPHOSERINE PHOSPHATASE"/>
    <property type="match status" value="1"/>
</dbReference>
<keyword evidence="8" id="KW-0460">Magnesium</keyword>
<evidence type="ECO:0000256" key="10">
    <source>
        <dbReference type="ARBA" id="ARBA00031693"/>
    </source>
</evidence>
<reference evidence="14" key="1">
    <citation type="submission" date="2016-06" db="EMBL/GenBank/DDBJ databases">
        <title>Identification of putative biosynthetic pathways for the production of bioactive secondary metabolites by the marine actinomycete Kocuria kristinae RUTW2-3.</title>
        <authorList>
            <person name="Waterworth S.C."/>
            <person name="Walmsley T.A."/>
            <person name="Matongo T."/>
            <person name="Davies-Coleman M.T."/>
            <person name="Dorrington R.A."/>
        </authorList>
    </citation>
    <scope>NUCLEOTIDE SEQUENCE [LARGE SCALE GENOMIC DNA]</scope>
    <source>
        <strain evidence="14">RUTW2-3</strain>
    </source>
</reference>